<dbReference type="EMBL" id="JACBZS010000001">
    <property type="protein sequence ID" value="NYI71505.1"/>
    <property type="molecule type" value="Genomic_DNA"/>
</dbReference>
<dbReference type="InterPro" id="IPR007816">
    <property type="entry name" value="ResB-like_domain"/>
</dbReference>
<organism evidence="8 9">
    <name type="scientific">Naumannella cuiyingiana</name>
    <dbReference type="NCBI Taxonomy" id="1347891"/>
    <lineage>
        <taxon>Bacteria</taxon>
        <taxon>Bacillati</taxon>
        <taxon>Actinomycetota</taxon>
        <taxon>Actinomycetes</taxon>
        <taxon>Propionibacteriales</taxon>
        <taxon>Propionibacteriaceae</taxon>
        <taxon>Naumannella</taxon>
    </lineage>
</organism>
<comment type="subcellular location">
    <subcellularLocation>
        <location evidence="1">Membrane</location>
        <topology evidence="1">Multi-pass membrane protein</topology>
    </subcellularLocation>
</comment>
<feature type="transmembrane region" description="Helical" evidence="6">
    <location>
        <begin position="450"/>
        <end position="470"/>
    </location>
</feature>
<reference evidence="8 9" key="1">
    <citation type="submission" date="2020-07" db="EMBL/GenBank/DDBJ databases">
        <title>Sequencing the genomes of 1000 actinobacteria strains.</title>
        <authorList>
            <person name="Klenk H.-P."/>
        </authorList>
    </citation>
    <scope>NUCLEOTIDE SEQUENCE [LARGE SCALE GENOMIC DNA]</scope>
    <source>
        <strain evidence="8 9">DSM 103164</strain>
    </source>
</reference>
<evidence type="ECO:0000256" key="2">
    <source>
        <dbReference type="ARBA" id="ARBA00022692"/>
    </source>
</evidence>
<evidence type="ECO:0000256" key="1">
    <source>
        <dbReference type="ARBA" id="ARBA00004141"/>
    </source>
</evidence>
<feature type="transmembrane region" description="Helical" evidence="6">
    <location>
        <begin position="33"/>
        <end position="53"/>
    </location>
</feature>
<keyword evidence="5 6" id="KW-0472">Membrane</keyword>
<keyword evidence="9" id="KW-1185">Reference proteome</keyword>
<evidence type="ECO:0000313" key="9">
    <source>
        <dbReference type="Proteomes" id="UP000527616"/>
    </source>
</evidence>
<dbReference type="PANTHER" id="PTHR31566:SF0">
    <property type="entry name" value="CYTOCHROME C BIOGENESIS PROTEIN CCS1, CHLOROPLASTIC"/>
    <property type="match status" value="1"/>
</dbReference>
<gene>
    <name evidence="8" type="ORF">GGQ54_002065</name>
</gene>
<comment type="caution">
    <text evidence="8">The sequence shown here is derived from an EMBL/GenBank/DDBJ whole genome shotgun (WGS) entry which is preliminary data.</text>
</comment>
<evidence type="ECO:0000313" key="8">
    <source>
        <dbReference type="EMBL" id="NYI71505.1"/>
    </source>
</evidence>
<feature type="transmembrane region" description="Helical" evidence="6">
    <location>
        <begin position="181"/>
        <end position="202"/>
    </location>
</feature>
<dbReference type="AlphaFoldDB" id="A0A7Z0DA23"/>
<dbReference type="GO" id="GO:0017004">
    <property type="term" value="P:cytochrome complex assembly"/>
    <property type="evidence" value="ECO:0007669"/>
    <property type="project" value="UniProtKB-KW"/>
</dbReference>
<accession>A0A7Z0DA23</accession>
<proteinExistence type="predicted"/>
<dbReference type="Pfam" id="PF05140">
    <property type="entry name" value="ResB"/>
    <property type="match status" value="1"/>
</dbReference>
<dbReference type="Proteomes" id="UP000527616">
    <property type="component" value="Unassembled WGS sequence"/>
</dbReference>
<evidence type="ECO:0000259" key="7">
    <source>
        <dbReference type="Pfam" id="PF05140"/>
    </source>
</evidence>
<dbReference type="InterPro" id="IPR023494">
    <property type="entry name" value="Cyt_c_bgen_Ccs1/CcsB/ResB"/>
</dbReference>
<feature type="transmembrane region" description="Helical" evidence="6">
    <location>
        <begin position="91"/>
        <end position="109"/>
    </location>
</feature>
<evidence type="ECO:0000256" key="4">
    <source>
        <dbReference type="ARBA" id="ARBA00022989"/>
    </source>
</evidence>
<sequence>MVVDAPERVGSAPTGPKFGLVDWVRWIWRQLTAMRTALALLFLGALAAIPGSFVPQRSIRPFEVDQFIADNPQLGAFYDAIGMFSVYTSPWFSAIYLLLLISLVGCIVPRIGTYARALRAEPPRAPRNLNRLPGHLAGTVTDAPQALERAEAYLRKKRFRVLRRGDELSAERGYLREAGNLVFHVALVLILVTVAISVLWGFRGTSATLIGRGFSNNLSFYDDVSAGALFRTDQLPPFTVRVDGFDVRYGLDPATAGRPLSFRADTTVIEGPGEPPRQASIEVNKPLSIDGIDVHLLGYGYAPIVTVTDARGNVGYSGPVIFLPQDGNFTSAGVIKVPDARPQRLAFQGFFLPTATVDEAGPRSVFPDAYSPELFLNAWSGPPVVETGIPENVYQLNPTGLEQFRSADGEPLRLRLKPGEFYDLPNGAGRISFDGWTRWVRLQYSRTPAAVGMLGAIGLAVTGLCVSLFVRPRRIWVRARAGGDGPAEVEVAGLDRVGGRADIDDELAAVRAALQDEGGKEER</sequence>
<keyword evidence="4 6" id="KW-1133">Transmembrane helix</keyword>
<dbReference type="PANTHER" id="PTHR31566">
    <property type="entry name" value="CYTOCHROME C BIOGENESIS PROTEIN CCS1, CHLOROPLASTIC"/>
    <property type="match status" value="1"/>
</dbReference>
<name>A0A7Z0DA23_9ACTN</name>
<keyword evidence="3" id="KW-0201">Cytochrome c-type biogenesis</keyword>
<evidence type="ECO:0000256" key="5">
    <source>
        <dbReference type="ARBA" id="ARBA00023136"/>
    </source>
</evidence>
<evidence type="ECO:0000256" key="3">
    <source>
        <dbReference type="ARBA" id="ARBA00022748"/>
    </source>
</evidence>
<protein>
    <submittedName>
        <fullName evidence="8">Cytochrome c biogenesis protein</fullName>
    </submittedName>
</protein>
<dbReference type="GO" id="GO:0016020">
    <property type="term" value="C:membrane"/>
    <property type="evidence" value="ECO:0007669"/>
    <property type="project" value="UniProtKB-SubCell"/>
</dbReference>
<dbReference type="RefSeq" id="WP_179445318.1">
    <property type="nucleotide sequence ID" value="NZ_JACBZS010000001.1"/>
</dbReference>
<keyword evidence="2 6" id="KW-0812">Transmembrane</keyword>
<feature type="domain" description="ResB-like" evidence="7">
    <location>
        <begin position="34"/>
        <end position="496"/>
    </location>
</feature>
<evidence type="ECO:0000256" key="6">
    <source>
        <dbReference type="SAM" id="Phobius"/>
    </source>
</evidence>